<evidence type="ECO:0008006" key="8">
    <source>
        <dbReference type="Google" id="ProtNLM"/>
    </source>
</evidence>
<comment type="caution">
    <text evidence="6">The sequence shown here is derived from an EMBL/GenBank/DDBJ whole genome shotgun (WGS) entry which is preliminary data.</text>
</comment>
<dbReference type="Pfam" id="PF23106">
    <property type="entry name" value="EGF_Teneurin"/>
    <property type="match status" value="1"/>
</dbReference>
<dbReference type="PANTHER" id="PTHR24032:SF24">
    <property type="entry name" value="EGF-LIKE DOMAIN-CONTAINING PROTEIN-RELATED"/>
    <property type="match status" value="1"/>
</dbReference>
<feature type="signal peptide" evidence="2">
    <location>
        <begin position="1"/>
        <end position="27"/>
    </location>
</feature>
<dbReference type="EMBL" id="JAVFKY010000002">
    <property type="protein sequence ID" value="KAK5581321.1"/>
    <property type="molecule type" value="Genomic_DNA"/>
</dbReference>
<dbReference type="SUPFAM" id="SSF81296">
    <property type="entry name" value="E set domains"/>
    <property type="match status" value="1"/>
</dbReference>
<sequence length="1010" mass="111440">MNTIKFNNNNILFLLIFLLFQFHITLSAFDPIQQQSIDTLIGYYSLPPIQDNNYCGLPNNFKCDKNGTTIMLINLSGSVTNKPNFPDQIIGAFKNVTEIKISNSNISLDFFKEYSTTLLTLTLESCSIPSFPTQLLKVKNLYMHDLLFSGNITTTSLVSLEKFTLLFSSSDLIGDYQFVNNGGVLVSRPFFEITVNNICIFYKNQVFLNLTLVLGKNFDQSSLVNLNKIASVSLYIIDVGHYNIPLSINDPFSVNVSNLNFQQIQFKLLNDHDNLDFTNSSLVQLGINNCTGITNSTNDIKILFGEYTQFLSITNSNLIKLPPTSFYYGIFQVFNLGGNKISGQLPDLPEPNTTKEIISLDFSNNLFTGSIPQNYCYHYINISNNSLGGILPMCYVCILNDYYLRSSIEGNDFTNFIGGQTSNFPICSGISFSSKAPFIFGASSLVNGANFGWSTINPDYIPYPFTSNPDINLMLIIPNKQISVGSASTNELEILKKLNFTVNVSFLIPNITIKLGLDVANPQIEYVTVFPYFNIGYSFLIKGTGFPVQTGSSSQTKVTFGSFSCSVVSSYGNILNCRVYEKQLAEMVYTITVANIQTNLSGTYQYKFQRTYPYITAIDPPTTQGGIAIVYGSYGPNHTVVELLIGKQQCNIESVNSSVILCSLGSGTGVQNVSLTVDGVNWAVNEYFRYKDQELACLGSPVCSGNGDCLNGNCVCDSGFGGALCKQIFIDDPVIRRNDTLTELIKNGYSFGFSIKNIREIDFSGNIARQHNFTSWSLSPDSTLQKWTYTNYFGGSTISYTIEQITGTSKNFTFAGELFTLQPGSLKLSANISNWEYLGPLNTLQLQIESSVKAQEESDCEKKSNIQSNGDGISLNYITIQKDKNVFSGRFIDKVVSDGRPTFSKVSFSEQTENSITVSLSLPYCKECLIDPDFSVLLSSESTVNSCDGTNSSRLKWIIPTSIILGLLGAAGIAIGGYFLLRNKLYLSRSSGLILLKKSTKSSSSDSSRA</sequence>
<feature type="domain" description="ComC supersandwich" evidence="4">
    <location>
        <begin position="737"/>
        <end position="937"/>
    </location>
</feature>
<dbReference type="Gene3D" id="2.10.25.10">
    <property type="entry name" value="Laminin"/>
    <property type="match status" value="1"/>
</dbReference>
<dbReference type="Pfam" id="PF01833">
    <property type="entry name" value="TIG"/>
    <property type="match status" value="2"/>
</dbReference>
<name>A0AAN7U4X7_9MYCE</name>
<dbReference type="Pfam" id="PF24141">
    <property type="entry name" value="LRR_ComC"/>
    <property type="match status" value="1"/>
</dbReference>
<feature type="domain" description="EGF-like" evidence="5">
    <location>
        <begin position="95"/>
        <end position="387"/>
    </location>
</feature>
<dbReference type="InterPro" id="IPR054484">
    <property type="entry name" value="ComC_SSD"/>
</dbReference>
<reference evidence="6 7" key="1">
    <citation type="submission" date="2023-11" db="EMBL/GenBank/DDBJ databases">
        <title>Dfirmibasis_genome.</title>
        <authorList>
            <person name="Edelbroek B."/>
            <person name="Kjellin J."/>
            <person name="Jerlstrom-Hultqvist J."/>
            <person name="Soderbom F."/>
        </authorList>
    </citation>
    <scope>NUCLEOTIDE SEQUENCE [LARGE SCALE GENOMIC DNA]</scope>
    <source>
        <strain evidence="6 7">TNS-C-14</strain>
    </source>
</reference>
<evidence type="ECO:0000313" key="6">
    <source>
        <dbReference type="EMBL" id="KAK5581321.1"/>
    </source>
</evidence>
<dbReference type="InterPro" id="IPR032675">
    <property type="entry name" value="LRR_dom_sf"/>
</dbReference>
<gene>
    <name evidence="6" type="ORF">RB653_001352</name>
</gene>
<dbReference type="InterPro" id="IPR057013">
    <property type="entry name" value="LRR_ComC"/>
</dbReference>
<keyword evidence="7" id="KW-1185">Reference proteome</keyword>
<accession>A0AAN7U4X7</accession>
<feature type="domain" description="IPT/TIG" evidence="3">
    <location>
        <begin position="613"/>
        <end position="685"/>
    </location>
</feature>
<dbReference type="InterPro" id="IPR053331">
    <property type="entry name" value="EGF-like_comC"/>
</dbReference>
<proteinExistence type="predicted"/>
<evidence type="ECO:0000259" key="3">
    <source>
        <dbReference type="Pfam" id="PF01833"/>
    </source>
</evidence>
<keyword evidence="2" id="KW-0732">Signal</keyword>
<dbReference type="InterPro" id="IPR013783">
    <property type="entry name" value="Ig-like_fold"/>
</dbReference>
<dbReference type="Pfam" id="PF22933">
    <property type="entry name" value="ComC_SSD"/>
    <property type="match status" value="1"/>
</dbReference>
<organism evidence="6 7">
    <name type="scientific">Dictyostelium firmibasis</name>
    <dbReference type="NCBI Taxonomy" id="79012"/>
    <lineage>
        <taxon>Eukaryota</taxon>
        <taxon>Amoebozoa</taxon>
        <taxon>Evosea</taxon>
        <taxon>Eumycetozoa</taxon>
        <taxon>Dictyostelia</taxon>
        <taxon>Dictyosteliales</taxon>
        <taxon>Dictyosteliaceae</taxon>
        <taxon>Dictyostelium</taxon>
    </lineage>
</organism>
<feature type="transmembrane region" description="Helical" evidence="1">
    <location>
        <begin position="957"/>
        <end position="981"/>
    </location>
</feature>
<dbReference type="InterPro" id="IPR014756">
    <property type="entry name" value="Ig_E-set"/>
</dbReference>
<evidence type="ECO:0000256" key="1">
    <source>
        <dbReference type="SAM" id="Phobius"/>
    </source>
</evidence>
<dbReference type="Proteomes" id="UP001344447">
    <property type="component" value="Unassembled WGS sequence"/>
</dbReference>
<feature type="domain" description="IPT/TIG" evidence="3">
    <location>
        <begin position="533"/>
        <end position="606"/>
    </location>
</feature>
<feature type="chain" id="PRO_5043043508" description="EGF-like domain-containing protein" evidence="2">
    <location>
        <begin position="28"/>
        <end position="1010"/>
    </location>
</feature>
<keyword evidence="1" id="KW-0812">Transmembrane</keyword>
<evidence type="ECO:0000256" key="2">
    <source>
        <dbReference type="SAM" id="SignalP"/>
    </source>
</evidence>
<dbReference type="Gene3D" id="2.60.40.10">
    <property type="entry name" value="Immunoglobulins"/>
    <property type="match status" value="1"/>
</dbReference>
<dbReference type="CDD" id="cd00603">
    <property type="entry name" value="IPT_PCSR"/>
    <property type="match status" value="1"/>
</dbReference>
<keyword evidence="1" id="KW-0472">Membrane</keyword>
<evidence type="ECO:0000259" key="5">
    <source>
        <dbReference type="Pfam" id="PF24141"/>
    </source>
</evidence>
<dbReference type="PANTHER" id="PTHR24032">
    <property type="entry name" value="EGF-LIKE DOMAIN-CONTAINING PROTEIN-RELATED-RELATED"/>
    <property type="match status" value="1"/>
</dbReference>
<evidence type="ECO:0000259" key="4">
    <source>
        <dbReference type="Pfam" id="PF22933"/>
    </source>
</evidence>
<protein>
    <recommendedName>
        <fullName evidence="8">EGF-like domain-containing protein</fullName>
    </recommendedName>
</protein>
<keyword evidence="1" id="KW-1133">Transmembrane helix</keyword>
<dbReference type="AlphaFoldDB" id="A0AAN7U4X7"/>
<dbReference type="Gene3D" id="3.80.10.10">
    <property type="entry name" value="Ribonuclease Inhibitor"/>
    <property type="match status" value="1"/>
</dbReference>
<dbReference type="InterPro" id="IPR002909">
    <property type="entry name" value="IPT_dom"/>
</dbReference>
<evidence type="ECO:0000313" key="7">
    <source>
        <dbReference type="Proteomes" id="UP001344447"/>
    </source>
</evidence>